<dbReference type="EMBL" id="REGN01002136">
    <property type="protein sequence ID" value="RNA30032.1"/>
    <property type="molecule type" value="Genomic_DNA"/>
</dbReference>
<evidence type="ECO:0000313" key="1">
    <source>
        <dbReference type="EMBL" id="RNA30032.1"/>
    </source>
</evidence>
<sequence>MKISHPENQKLFFQEPDQFVPFLSKKRIISKFYKKLSNFTLNSFENFLLSVQIRDLVVVLKYRFLVKDYEKTSQKDKKIISDKKCVSFYLSAK</sequence>
<comment type="caution">
    <text evidence="1">The sequence shown here is derived from an EMBL/GenBank/DDBJ whole genome shotgun (WGS) entry which is preliminary data.</text>
</comment>
<keyword evidence="2" id="KW-1185">Reference proteome</keyword>
<reference evidence="1 2" key="1">
    <citation type="journal article" date="2018" name="Sci. Rep.">
        <title>Genomic signatures of local adaptation to the degree of environmental predictability in rotifers.</title>
        <authorList>
            <person name="Franch-Gras L."/>
            <person name="Hahn C."/>
            <person name="Garcia-Roger E.M."/>
            <person name="Carmona M.J."/>
            <person name="Serra M."/>
            <person name="Gomez A."/>
        </authorList>
    </citation>
    <scope>NUCLEOTIDE SEQUENCE [LARGE SCALE GENOMIC DNA]</scope>
    <source>
        <strain evidence="1">HYR1</strain>
    </source>
</reference>
<accession>A0A3M7S2N6</accession>
<name>A0A3M7S2N6_BRAPC</name>
<protein>
    <submittedName>
        <fullName evidence="1">Uncharacterized protein</fullName>
    </submittedName>
</protein>
<organism evidence="1 2">
    <name type="scientific">Brachionus plicatilis</name>
    <name type="common">Marine rotifer</name>
    <name type="synonym">Brachionus muelleri</name>
    <dbReference type="NCBI Taxonomy" id="10195"/>
    <lineage>
        <taxon>Eukaryota</taxon>
        <taxon>Metazoa</taxon>
        <taxon>Spiralia</taxon>
        <taxon>Gnathifera</taxon>
        <taxon>Rotifera</taxon>
        <taxon>Eurotatoria</taxon>
        <taxon>Monogononta</taxon>
        <taxon>Pseudotrocha</taxon>
        <taxon>Ploima</taxon>
        <taxon>Brachionidae</taxon>
        <taxon>Brachionus</taxon>
    </lineage>
</organism>
<gene>
    <name evidence="1" type="ORF">BpHYR1_041468</name>
</gene>
<dbReference type="AlphaFoldDB" id="A0A3M7S2N6"/>
<evidence type="ECO:0000313" key="2">
    <source>
        <dbReference type="Proteomes" id="UP000276133"/>
    </source>
</evidence>
<proteinExistence type="predicted"/>
<dbReference type="Proteomes" id="UP000276133">
    <property type="component" value="Unassembled WGS sequence"/>
</dbReference>